<dbReference type="InterPro" id="IPR036388">
    <property type="entry name" value="WH-like_DNA-bd_sf"/>
</dbReference>
<evidence type="ECO:0000313" key="7">
    <source>
        <dbReference type="Proteomes" id="UP000092565"/>
    </source>
</evidence>
<dbReference type="Gene3D" id="1.10.10.10">
    <property type="entry name" value="Winged helix-like DNA-binding domain superfamily/Winged helix DNA-binding domain"/>
    <property type="match status" value="1"/>
</dbReference>
<feature type="domain" description="HTH marR-type" evidence="4">
    <location>
        <begin position="1"/>
        <end position="145"/>
    </location>
</feature>
<dbReference type="SUPFAM" id="SSF46785">
    <property type="entry name" value="Winged helix' DNA-binding domain"/>
    <property type="match status" value="1"/>
</dbReference>
<evidence type="ECO:0000313" key="5">
    <source>
        <dbReference type="EMBL" id="ANP37545.1"/>
    </source>
</evidence>
<dbReference type="GO" id="GO:0003700">
    <property type="term" value="F:DNA-binding transcription factor activity"/>
    <property type="evidence" value="ECO:0007669"/>
    <property type="project" value="InterPro"/>
</dbReference>
<dbReference type="PATRIC" id="fig|60890.4.peg.2582"/>
<dbReference type="EMBL" id="CP015124">
    <property type="protein sequence ID" value="ANP37545.1"/>
    <property type="molecule type" value="Genomic_DNA"/>
</dbReference>
<keyword evidence="3" id="KW-0804">Transcription</keyword>
<dbReference type="GO" id="GO:0006950">
    <property type="term" value="P:response to stress"/>
    <property type="evidence" value="ECO:0007669"/>
    <property type="project" value="TreeGrafter"/>
</dbReference>
<organism evidence="5 7">
    <name type="scientific">Phaeobacter gallaeciensis</name>
    <dbReference type="NCBI Taxonomy" id="60890"/>
    <lineage>
        <taxon>Bacteria</taxon>
        <taxon>Pseudomonadati</taxon>
        <taxon>Pseudomonadota</taxon>
        <taxon>Alphaproteobacteria</taxon>
        <taxon>Rhodobacterales</taxon>
        <taxon>Roseobacteraceae</taxon>
        <taxon>Phaeobacter</taxon>
    </lineage>
</organism>
<dbReference type="GO" id="GO:0003677">
    <property type="term" value="F:DNA binding"/>
    <property type="evidence" value="ECO:0007669"/>
    <property type="project" value="UniProtKB-KW"/>
</dbReference>
<dbReference type="Proteomes" id="UP001218364">
    <property type="component" value="Unassembled WGS sequence"/>
</dbReference>
<evidence type="ECO:0000313" key="6">
    <source>
        <dbReference type="EMBL" id="MDE4167869.1"/>
    </source>
</evidence>
<dbReference type="InterPro" id="IPR036390">
    <property type="entry name" value="WH_DNA-bd_sf"/>
</dbReference>
<dbReference type="EMBL" id="JARCJK010000015">
    <property type="protein sequence ID" value="MDE4167869.1"/>
    <property type="molecule type" value="Genomic_DNA"/>
</dbReference>
<dbReference type="RefSeq" id="WP_065272354.1">
    <property type="nucleotide sequence ID" value="NZ_CP015124.1"/>
</dbReference>
<evidence type="ECO:0000256" key="3">
    <source>
        <dbReference type="ARBA" id="ARBA00023163"/>
    </source>
</evidence>
<proteinExistence type="predicted"/>
<gene>
    <name evidence="5" type="ORF">JL2886_02657</name>
    <name evidence="6" type="ORF">PXK24_19420</name>
</gene>
<name>A0A1B0ZTR0_9RHOB</name>
<evidence type="ECO:0000256" key="2">
    <source>
        <dbReference type="ARBA" id="ARBA00023125"/>
    </source>
</evidence>
<keyword evidence="1" id="KW-0805">Transcription regulation</keyword>
<dbReference type="AlphaFoldDB" id="A0A1B0ZTR0"/>
<dbReference type="PRINTS" id="PR00598">
    <property type="entry name" value="HTHMARR"/>
</dbReference>
<dbReference type="InterPro" id="IPR039422">
    <property type="entry name" value="MarR/SlyA-like"/>
</dbReference>
<evidence type="ECO:0000313" key="8">
    <source>
        <dbReference type="Proteomes" id="UP001218364"/>
    </source>
</evidence>
<reference evidence="6 8" key="2">
    <citation type="submission" date="2023-02" db="EMBL/GenBank/DDBJ databases">
        <title>Population genomics of bacteria associated with diatom.</title>
        <authorList>
            <person name="Xie J."/>
            <person name="Wang H."/>
        </authorList>
    </citation>
    <scope>NUCLEOTIDE SEQUENCE [LARGE SCALE GENOMIC DNA]</scope>
    <source>
        <strain evidence="6 8">PT47_8</strain>
    </source>
</reference>
<dbReference type="PANTHER" id="PTHR33164:SF64">
    <property type="entry name" value="TRANSCRIPTIONAL REGULATOR SLYA"/>
    <property type="match status" value="1"/>
</dbReference>
<dbReference type="Proteomes" id="UP000092565">
    <property type="component" value="Chromosome"/>
</dbReference>
<keyword evidence="2" id="KW-0238">DNA-binding</keyword>
<dbReference type="SMART" id="SM00347">
    <property type="entry name" value="HTH_MARR"/>
    <property type="match status" value="1"/>
</dbReference>
<keyword evidence="7" id="KW-1185">Reference proteome</keyword>
<sequence>MTKSDKATTARNEGVSGPVFQDIARFRGILFDGLLRPHDITMAQGWAVLSLMREAGQRQADLAAKLDIGPVTTSKLIDRLEARGFVERRADPGDRRSKRIFATDKAHQLMDIMTETQRQVDTIANTGIEPEELVTAMKVLAKMRQNLKASMTRD</sequence>
<dbReference type="OrthoDB" id="582199at2"/>
<protein>
    <submittedName>
        <fullName evidence="5">MarR family transcriptional regulator</fullName>
    </submittedName>
</protein>
<evidence type="ECO:0000259" key="4">
    <source>
        <dbReference type="PROSITE" id="PS50995"/>
    </source>
</evidence>
<dbReference type="Pfam" id="PF01047">
    <property type="entry name" value="MarR"/>
    <property type="match status" value="1"/>
</dbReference>
<accession>A0A1B0ZTR0</accession>
<dbReference type="PANTHER" id="PTHR33164">
    <property type="entry name" value="TRANSCRIPTIONAL REGULATOR, MARR FAMILY"/>
    <property type="match status" value="1"/>
</dbReference>
<dbReference type="PROSITE" id="PS50995">
    <property type="entry name" value="HTH_MARR_2"/>
    <property type="match status" value="1"/>
</dbReference>
<reference evidence="5 7" key="1">
    <citation type="submission" date="2016-04" db="EMBL/GenBank/DDBJ databases">
        <authorList>
            <person name="Evans L.H."/>
            <person name="Alamgir A."/>
            <person name="Owens N."/>
            <person name="Weber N.D."/>
            <person name="Virtaneva K."/>
            <person name="Barbian K."/>
            <person name="Babar A."/>
            <person name="Rosenke K."/>
        </authorList>
    </citation>
    <scope>NUCLEOTIDE SEQUENCE [LARGE SCALE GENOMIC DNA]</scope>
    <source>
        <strain evidence="5 7">JL2886</strain>
    </source>
</reference>
<evidence type="ECO:0000256" key="1">
    <source>
        <dbReference type="ARBA" id="ARBA00023015"/>
    </source>
</evidence>
<dbReference type="InterPro" id="IPR000835">
    <property type="entry name" value="HTH_MarR-typ"/>
</dbReference>